<evidence type="ECO:0000259" key="3">
    <source>
        <dbReference type="Pfam" id="PF07075"/>
    </source>
</evidence>
<dbReference type="Gene3D" id="3.90.1150.140">
    <property type="match status" value="1"/>
</dbReference>
<evidence type="ECO:0000259" key="4">
    <source>
        <dbReference type="Pfam" id="PF20732"/>
    </source>
</evidence>
<protein>
    <recommendedName>
        <fullName evidence="7">Beta-lactamase-related domain-containing protein</fullName>
    </recommendedName>
</protein>
<name>A0ABR5SK24_9BACT</name>
<feature type="domain" description="Peptidoglycan beta-N-acetylmuramidase NamZ C-terminal" evidence="4">
    <location>
        <begin position="652"/>
        <end position="799"/>
    </location>
</feature>
<feature type="signal peptide" evidence="1">
    <location>
        <begin position="1"/>
        <end position="31"/>
    </location>
</feature>
<feature type="domain" description="Peptidoglycan beta-N-acetylmuramidase NamZ N-terminal" evidence="3">
    <location>
        <begin position="446"/>
        <end position="646"/>
    </location>
</feature>
<proteinExistence type="predicted"/>
<evidence type="ECO:0000313" key="6">
    <source>
        <dbReference type="Proteomes" id="UP000060487"/>
    </source>
</evidence>
<dbReference type="EMBL" id="LNQR01000018">
    <property type="protein sequence ID" value="KWT92922.1"/>
    <property type="molecule type" value="Genomic_DNA"/>
</dbReference>
<dbReference type="Pfam" id="PF20732">
    <property type="entry name" value="NamZ_C"/>
    <property type="match status" value="1"/>
</dbReference>
<dbReference type="Gene3D" id="3.40.50.12170">
    <property type="entry name" value="Uncharacterised protein PF07075, DUF1343"/>
    <property type="match status" value="1"/>
</dbReference>
<dbReference type="Pfam" id="PF07075">
    <property type="entry name" value="NamZ_N"/>
    <property type="match status" value="1"/>
</dbReference>
<dbReference type="PANTHER" id="PTHR42915:SF1">
    <property type="entry name" value="PEPTIDOGLYCAN BETA-N-ACETYLMURAMIDASE NAMZ"/>
    <property type="match status" value="1"/>
</dbReference>
<dbReference type="InterPro" id="IPR048502">
    <property type="entry name" value="NamZ_N"/>
</dbReference>
<dbReference type="InterPro" id="IPR048503">
    <property type="entry name" value="NamZ_C"/>
</dbReference>
<gene>
    <name evidence="5" type="ORF">ASN18_0357</name>
</gene>
<dbReference type="Proteomes" id="UP000060487">
    <property type="component" value="Unassembled WGS sequence"/>
</dbReference>
<accession>A0ABR5SK24</accession>
<evidence type="ECO:0000259" key="2">
    <source>
        <dbReference type="Pfam" id="PF00144"/>
    </source>
</evidence>
<dbReference type="Pfam" id="PF00144">
    <property type="entry name" value="Beta-lactamase"/>
    <property type="match status" value="1"/>
</dbReference>
<comment type="caution">
    <text evidence="5">The sequence shown here is derived from an EMBL/GenBank/DDBJ whole genome shotgun (WGS) entry which is preliminary data.</text>
</comment>
<dbReference type="Gene3D" id="3.40.710.10">
    <property type="entry name" value="DD-peptidase/beta-lactamase superfamily"/>
    <property type="match status" value="1"/>
</dbReference>
<keyword evidence="1" id="KW-0732">Signal</keyword>
<organism evidence="5 6">
    <name type="scientific">Candidatus Magnetominusculus xianensis</name>
    <dbReference type="NCBI Taxonomy" id="1748249"/>
    <lineage>
        <taxon>Bacteria</taxon>
        <taxon>Pseudomonadati</taxon>
        <taxon>Nitrospirota</taxon>
        <taxon>Nitrospiria</taxon>
        <taxon>Nitrospirales</taxon>
        <taxon>Nitrospiraceae</taxon>
        <taxon>Candidatus Magnetominusculus</taxon>
    </lineage>
</organism>
<dbReference type="InterPro" id="IPR012338">
    <property type="entry name" value="Beta-lactam/transpept-like"/>
</dbReference>
<keyword evidence="6" id="KW-1185">Reference proteome</keyword>
<evidence type="ECO:0000313" key="5">
    <source>
        <dbReference type="EMBL" id="KWT92922.1"/>
    </source>
</evidence>
<feature type="domain" description="Beta-lactamase-related" evidence="2">
    <location>
        <begin position="52"/>
        <end position="375"/>
    </location>
</feature>
<reference evidence="5 6" key="1">
    <citation type="submission" date="2015-11" db="EMBL/GenBank/DDBJ databases">
        <authorList>
            <person name="Lin W."/>
        </authorList>
    </citation>
    <scope>NUCLEOTIDE SEQUENCE [LARGE SCALE GENOMIC DNA]</scope>
    <source>
        <strain evidence="5 6">HCH-1</strain>
    </source>
</reference>
<dbReference type="PANTHER" id="PTHR42915">
    <property type="entry name" value="HYPOTHETICAL 460 KDA PROTEIN IN FEUA-SIGW INTERGENIC REGION [PRECURSOR]"/>
    <property type="match status" value="1"/>
</dbReference>
<sequence>MIQTLCLPQKNLLIMLMLAVFWAITVPACTAETPVTAESSREDQLENIKIIVDQAIQEGKIPGAVVIIGGQDGVIYRKAFGYRTLLPEKEAMTVDTIFDVSSLTKVVATAPAVLQLAQQGRLRLEDPVSKYWPEFKTNGKDTITIRQLLTHYSGLRAGLDVFPEWHGYNTGLNLILKEKPGTTPGTAFVYSDINFAVLGELVRRISGKPLDVYCYENIFRPLGMKDTAFKTPPSAHDRIAPTQFRKGKLMQGEVHDPMAYSMGGITGHAGLFSTADDLAIFAQTMLNMGAHKNVHILSPLMVAKMTSSQSPVNKTVLRGLGWDIDSPYSSNRGILFPVGSYGHTGFTGTSMWIDPVSKTYVIVLTNHVHPDGKGDSLSLRAEISTIAASAMGPAQAESVLTSGRTTTGYYELLNSYHTKGTRGGNVKTGIDVLKEEKFASLAGLKIGLITNHTGVDSKGSRTVDVLHNAPNVKLKAVFSPEHGFLGDVDEVIKTESITDSMTGLTVYNLYGKTYRPAPEMLEGLDALVYDIQDVGVRYYTYITTMGYAMEAAAKKGIAFYVLDRPDPITAAFVQGPIREKGLKSFTNYYPLPVRYGMTIGELAEMFNAEYNIGVKLKVIKMQGYGRSDWYDETGLMWVNPSPNIRSVLQATLYPASGIIESANISVGRGTDMPFEVVGAPWIDAKRLSTYLNNRKITGVRFMPVEFTPINNNYAGKQCYGVRIIVTDRDALNSPAMGIELASALYNLYPVEFAVDKTVGLISDDVLLSIKKNIDPTQIKMELKEPLKRFMDIRSNYLLY</sequence>
<evidence type="ECO:0000256" key="1">
    <source>
        <dbReference type="SAM" id="SignalP"/>
    </source>
</evidence>
<dbReference type="InterPro" id="IPR008302">
    <property type="entry name" value="NamZ"/>
</dbReference>
<dbReference type="InterPro" id="IPR001466">
    <property type="entry name" value="Beta-lactam-related"/>
</dbReference>
<feature type="chain" id="PRO_5047444582" description="Beta-lactamase-related domain-containing protein" evidence="1">
    <location>
        <begin position="32"/>
        <end position="799"/>
    </location>
</feature>
<evidence type="ECO:0008006" key="7">
    <source>
        <dbReference type="Google" id="ProtNLM"/>
    </source>
</evidence>
<dbReference type="SUPFAM" id="SSF56601">
    <property type="entry name" value="beta-lactamase/transpeptidase-like"/>
    <property type="match status" value="1"/>
</dbReference>
<dbReference type="RefSeq" id="WP_085050885.1">
    <property type="nucleotide sequence ID" value="NZ_LNQR01000018.1"/>
</dbReference>